<dbReference type="AlphaFoldDB" id="A0A4Q9KJL3"/>
<dbReference type="HAMAP" id="MF_00108">
    <property type="entry name" value="IspD"/>
    <property type="match status" value="1"/>
</dbReference>
<dbReference type="Proteomes" id="UP000291933">
    <property type="component" value="Unassembled WGS sequence"/>
</dbReference>
<dbReference type="UniPathway" id="UPA00056">
    <property type="reaction ID" value="UER00093"/>
</dbReference>
<accession>A0A4Q9KJL3</accession>
<organism evidence="8 9">
    <name type="scientific">Propioniciclava tarda</name>
    <dbReference type="NCBI Taxonomy" id="433330"/>
    <lineage>
        <taxon>Bacteria</taxon>
        <taxon>Bacillati</taxon>
        <taxon>Actinomycetota</taxon>
        <taxon>Actinomycetes</taxon>
        <taxon>Propionibacteriales</taxon>
        <taxon>Propionibacteriaceae</taxon>
        <taxon>Propioniciclava</taxon>
    </lineage>
</organism>
<dbReference type="InterPro" id="IPR029044">
    <property type="entry name" value="Nucleotide-diphossugar_trans"/>
</dbReference>
<dbReference type="FunFam" id="3.90.550.10:FF:000003">
    <property type="entry name" value="2-C-methyl-D-erythritol 4-phosphate cytidylyltransferase"/>
    <property type="match status" value="1"/>
</dbReference>
<dbReference type="PANTHER" id="PTHR32125:SF4">
    <property type="entry name" value="2-C-METHYL-D-ERYTHRITOL 4-PHOSPHATE CYTIDYLYLTRANSFERASE, CHLOROPLASTIC"/>
    <property type="match status" value="1"/>
</dbReference>
<evidence type="ECO:0000256" key="1">
    <source>
        <dbReference type="ARBA" id="ARBA00001282"/>
    </source>
</evidence>
<dbReference type="GO" id="GO:0019288">
    <property type="term" value="P:isopentenyl diphosphate biosynthetic process, methylerythritol 4-phosphate pathway"/>
    <property type="evidence" value="ECO:0007669"/>
    <property type="project" value="UniProtKB-UniRule"/>
</dbReference>
<evidence type="ECO:0000256" key="7">
    <source>
        <dbReference type="HAMAP-Rule" id="MF_00108"/>
    </source>
</evidence>
<feature type="site" description="Transition state stabilizer" evidence="7">
    <location>
        <position position="20"/>
    </location>
</feature>
<evidence type="ECO:0000256" key="3">
    <source>
        <dbReference type="ARBA" id="ARBA00009789"/>
    </source>
</evidence>
<dbReference type="InterPro" id="IPR050088">
    <property type="entry name" value="IspD/TarI_cytidylyltransf_bact"/>
</dbReference>
<evidence type="ECO:0000256" key="5">
    <source>
        <dbReference type="ARBA" id="ARBA00022695"/>
    </source>
</evidence>
<dbReference type="EC" id="2.7.7.60" evidence="7"/>
<dbReference type="InterPro" id="IPR034683">
    <property type="entry name" value="IspD/TarI"/>
</dbReference>
<evidence type="ECO:0000256" key="2">
    <source>
        <dbReference type="ARBA" id="ARBA00004787"/>
    </source>
</evidence>
<name>A0A4Q9KJL3_PROTD</name>
<dbReference type="GO" id="GO:0050518">
    <property type="term" value="F:2-C-methyl-D-erythritol 4-phosphate cytidylyltransferase activity"/>
    <property type="evidence" value="ECO:0007669"/>
    <property type="project" value="UniProtKB-UniRule"/>
</dbReference>
<comment type="similarity">
    <text evidence="3 7">Belongs to the IspD/TarI cytidylyltransferase family. IspD subfamily.</text>
</comment>
<gene>
    <name evidence="7 8" type="primary">ispD</name>
    <name evidence="8" type="ORF">ET996_09570</name>
</gene>
<keyword evidence="4 7" id="KW-0808">Transferase</keyword>
<evidence type="ECO:0000256" key="4">
    <source>
        <dbReference type="ARBA" id="ARBA00022679"/>
    </source>
</evidence>
<evidence type="ECO:0000313" key="9">
    <source>
        <dbReference type="Proteomes" id="UP000291933"/>
    </source>
</evidence>
<keyword evidence="9" id="KW-1185">Reference proteome</keyword>
<comment type="pathway">
    <text evidence="2 7">Isoprenoid biosynthesis; isopentenyl diphosphate biosynthesis via DXP pathway; isopentenyl diphosphate from 1-deoxy-D-xylulose 5-phosphate: step 2/6.</text>
</comment>
<keyword evidence="6 7" id="KW-0414">Isoprene biosynthesis</keyword>
<keyword evidence="5 7" id="KW-0548">Nucleotidyltransferase</keyword>
<dbReference type="NCBIfam" id="TIGR00453">
    <property type="entry name" value="ispD"/>
    <property type="match status" value="1"/>
</dbReference>
<dbReference type="PROSITE" id="PS01295">
    <property type="entry name" value="ISPD"/>
    <property type="match status" value="1"/>
</dbReference>
<protein>
    <recommendedName>
        <fullName evidence="7">2-C-methyl-D-erythritol 4-phosphate cytidylyltransferase</fullName>
        <ecNumber evidence="7">2.7.7.60</ecNumber>
    </recommendedName>
    <alternativeName>
        <fullName evidence="7">4-diphosphocytidyl-2C-methyl-D-erythritol synthase</fullName>
    </alternativeName>
    <alternativeName>
        <fullName evidence="7">MEP cytidylyltransferase</fullName>
        <shortName evidence="7">MCT</shortName>
    </alternativeName>
</protein>
<proteinExistence type="inferred from homology"/>
<comment type="caution">
    <text evidence="8">The sequence shown here is derived from an EMBL/GenBank/DDBJ whole genome shotgun (WGS) entry which is preliminary data.</text>
</comment>
<feature type="site" description="Positions MEP for the nucleophilic attack" evidence="7">
    <location>
        <position position="160"/>
    </location>
</feature>
<dbReference type="InterPro" id="IPR001228">
    <property type="entry name" value="IspD"/>
</dbReference>
<reference evidence="8 9" key="1">
    <citation type="submission" date="2019-01" db="EMBL/GenBank/DDBJ databases">
        <title>Lactibacter flavus gen. nov., sp. nov., a novel bacterium of the family Propionibacteriaceae isolated from raw milk and dairy products.</title>
        <authorList>
            <person name="Huptas C."/>
            <person name="Wenning M."/>
            <person name="Breitenwieser F."/>
            <person name="Doll E."/>
            <person name="Von Neubeck M."/>
            <person name="Busse H.-J."/>
            <person name="Scherer S."/>
        </authorList>
    </citation>
    <scope>NUCLEOTIDE SEQUENCE [LARGE SCALE GENOMIC DNA]</scope>
    <source>
        <strain evidence="8 9">DSM 22130</strain>
    </source>
</reference>
<feature type="site" description="Transition state stabilizer" evidence="7">
    <location>
        <position position="27"/>
    </location>
</feature>
<dbReference type="Pfam" id="PF01128">
    <property type="entry name" value="IspD"/>
    <property type="match status" value="1"/>
</dbReference>
<dbReference type="OrthoDB" id="9802561at2"/>
<sequence length="234" mass="23525">MTEPTEPVVALVVAAGSGVRLGGEVPKALREIAGRPLVLRSVEQLAGGGCTHAVVVVAAGTEDAFAAALASAPVPVRLVRGGAERQDSVRLGLDAVAADPSLAGCRVVLVHDAARALVPAAVVARVIAAVQGGAPAVIPVTTVIDSVRQVLPGGSSVVDRATLRAVQTPQGFDLATLRAAHELIARDGVAVTDDAAACEHAGHSVVLVEGAREAMKITEPLDLVLAEAIARADV</sequence>
<evidence type="ECO:0000313" key="8">
    <source>
        <dbReference type="EMBL" id="TBT94637.1"/>
    </source>
</evidence>
<dbReference type="RefSeq" id="WP_131172339.1">
    <property type="nucleotide sequence ID" value="NZ_FXTL01000011.1"/>
</dbReference>
<evidence type="ECO:0000256" key="6">
    <source>
        <dbReference type="ARBA" id="ARBA00023229"/>
    </source>
</evidence>
<dbReference type="InterPro" id="IPR018294">
    <property type="entry name" value="ISPD_synthase_CS"/>
</dbReference>
<dbReference type="Gene3D" id="3.90.550.10">
    <property type="entry name" value="Spore Coat Polysaccharide Biosynthesis Protein SpsA, Chain A"/>
    <property type="match status" value="1"/>
</dbReference>
<comment type="catalytic activity">
    <reaction evidence="1 7">
        <text>2-C-methyl-D-erythritol 4-phosphate + CTP + H(+) = 4-CDP-2-C-methyl-D-erythritol + diphosphate</text>
        <dbReference type="Rhea" id="RHEA:13429"/>
        <dbReference type="ChEBI" id="CHEBI:15378"/>
        <dbReference type="ChEBI" id="CHEBI:33019"/>
        <dbReference type="ChEBI" id="CHEBI:37563"/>
        <dbReference type="ChEBI" id="CHEBI:57823"/>
        <dbReference type="ChEBI" id="CHEBI:58262"/>
        <dbReference type="EC" id="2.7.7.60"/>
    </reaction>
</comment>
<dbReference type="EMBL" id="SDMR01000011">
    <property type="protein sequence ID" value="TBT94637.1"/>
    <property type="molecule type" value="Genomic_DNA"/>
</dbReference>
<dbReference type="CDD" id="cd02516">
    <property type="entry name" value="CDP-ME_synthetase"/>
    <property type="match status" value="1"/>
</dbReference>
<dbReference type="PANTHER" id="PTHR32125">
    <property type="entry name" value="2-C-METHYL-D-ERYTHRITOL 4-PHOSPHATE CYTIDYLYLTRANSFERASE, CHLOROPLASTIC"/>
    <property type="match status" value="1"/>
</dbReference>
<dbReference type="SUPFAM" id="SSF53448">
    <property type="entry name" value="Nucleotide-diphospho-sugar transferases"/>
    <property type="match status" value="1"/>
</dbReference>
<feature type="site" description="Positions MEP for the nucleophilic attack" evidence="7">
    <location>
        <position position="216"/>
    </location>
</feature>
<comment type="function">
    <text evidence="7">Catalyzes the formation of 4-diphosphocytidyl-2-C-methyl-D-erythritol from CTP and 2-C-methyl-D-erythritol 4-phosphate (MEP).</text>
</comment>